<dbReference type="SUPFAM" id="SSF53448">
    <property type="entry name" value="Nucleotide-diphospho-sugar transferases"/>
    <property type="match status" value="1"/>
</dbReference>
<dbReference type="PATRIC" id="fig|1121448.10.peg.2650"/>
<reference evidence="5" key="2">
    <citation type="submission" date="2013-07" db="EMBL/GenBank/DDBJ databases">
        <authorList>
            <person name="Morais-Silva F.O."/>
            <person name="Rezende A.M."/>
            <person name="Pimentel C."/>
            <person name="Resende D.M."/>
            <person name="Santos C.I."/>
            <person name="Clemente C."/>
            <person name="de Oliveira L.M."/>
            <person name="da Silva S.M."/>
            <person name="Costa D.A."/>
            <person name="Varela-Raposo A."/>
            <person name="Horacio E.C.A."/>
            <person name="Matos M."/>
            <person name="Flores O."/>
            <person name="Ruiz J.C."/>
            <person name="Rodrigues-Pousada C."/>
        </authorList>
    </citation>
    <scope>NUCLEOTIDE SEQUENCE [LARGE SCALE GENOMIC DNA]</scope>
    <source>
        <strain evidence="5">ATCC 19364 / DSM 1382 / NCIMB 9332 / VKM B-1759</strain>
    </source>
</reference>
<dbReference type="GO" id="GO:0006011">
    <property type="term" value="P:UDP-alpha-D-glucose metabolic process"/>
    <property type="evidence" value="ECO:0007669"/>
    <property type="project" value="InterPro"/>
</dbReference>
<dbReference type="Pfam" id="PF12804">
    <property type="entry name" value="NTP_transf_3"/>
    <property type="match status" value="1"/>
</dbReference>
<dbReference type="InterPro" id="IPR005771">
    <property type="entry name" value="GalU_uridylyltTrfase_bac/arc"/>
</dbReference>
<evidence type="ECO:0000256" key="1">
    <source>
        <dbReference type="ARBA" id="ARBA00022679"/>
    </source>
</evidence>
<dbReference type="Gene3D" id="3.90.550.10">
    <property type="entry name" value="Spore Coat Polysaccharide Biosynthesis Protein SpsA, Chain A"/>
    <property type="match status" value="1"/>
</dbReference>
<dbReference type="EMBL" id="CP006585">
    <property type="protein sequence ID" value="AGW14425.1"/>
    <property type="molecule type" value="Genomic_DNA"/>
</dbReference>
<proteinExistence type="predicted"/>
<dbReference type="Proteomes" id="UP000016587">
    <property type="component" value="Chromosome"/>
</dbReference>
<gene>
    <name evidence="4" type="ORF">DGI_2694</name>
</gene>
<organism evidence="4 5">
    <name type="scientific">Megalodesulfovibrio gigas (strain ATCC 19364 / DSM 1382 / NCIMB 9332 / VKM B-1759)</name>
    <name type="common">Desulfovibrio gigas</name>
    <dbReference type="NCBI Taxonomy" id="1121448"/>
    <lineage>
        <taxon>Bacteria</taxon>
        <taxon>Pseudomonadati</taxon>
        <taxon>Thermodesulfobacteriota</taxon>
        <taxon>Desulfovibrionia</taxon>
        <taxon>Desulfovibrionales</taxon>
        <taxon>Desulfovibrionaceae</taxon>
        <taxon>Megalodesulfovibrio</taxon>
    </lineage>
</organism>
<accession>T2GCW7</accession>
<feature type="domain" description="MobA-like NTP transferase" evidence="3">
    <location>
        <begin position="6"/>
        <end position="119"/>
    </location>
</feature>
<dbReference type="GO" id="GO:0003983">
    <property type="term" value="F:UTP:glucose-1-phosphate uridylyltransferase activity"/>
    <property type="evidence" value="ECO:0007669"/>
    <property type="project" value="InterPro"/>
</dbReference>
<dbReference type="PANTHER" id="PTHR43197">
    <property type="entry name" value="UTP--GLUCOSE-1-PHOSPHATE URIDYLYLTRANSFERASE"/>
    <property type="match status" value="1"/>
</dbReference>
<evidence type="ECO:0000313" key="5">
    <source>
        <dbReference type="Proteomes" id="UP000016587"/>
    </source>
</evidence>
<evidence type="ECO:0000256" key="2">
    <source>
        <dbReference type="ARBA" id="ARBA00022695"/>
    </source>
</evidence>
<reference evidence="4 5" key="1">
    <citation type="journal article" date="2013" name="J. Bacteriol.">
        <title>Roles of HynAB and Ech, the only two hydrogenases found in the model sulfate reducer Desulfovibrio gigas.</title>
        <authorList>
            <person name="Morais-Silva F.O."/>
            <person name="Santos C.I."/>
            <person name="Rodrigues R."/>
            <person name="Pereira I.A."/>
            <person name="Rodrigues-Pousada C."/>
        </authorList>
    </citation>
    <scope>NUCLEOTIDE SEQUENCE [LARGE SCALE GENOMIC DNA]</scope>
    <source>
        <strain evidence="5">ATCC 19364 / DSM 1382 / NCIMB 9332 / VKM B-1759</strain>
    </source>
</reference>
<dbReference type="OrthoDB" id="5451201at2"/>
<dbReference type="eggNOG" id="COG1210">
    <property type="taxonomic scope" value="Bacteria"/>
</dbReference>
<keyword evidence="2" id="KW-0548">Nucleotidyltransferase</keyword>
<dbReference type="PANTHER" id="PTHR43197:SF1">
    <property type="entry name" value="UTP--GLUCOSE-1-PHOSPHATE URIDYLYLTRANSFERASE"/>
    <property type="match status" value="1"/>
</dbReference>
<keyword evidence="1" id="KW-0808">Transferase</keyword>
<dbReference type="InterPro" id="IPR029044">
    <property type="entry name" value="Nucleotide-diphossugar_trans"/>
</dbReference>
<dbReference type="KEGG" id="dgg:DGI_2694"/>
<protein>
    <submittedName>
        <fullName evidence="4">Putative 4-diphosphocytidyl-2C-methyl-D-erythritol synthase</fullName>
    </submittedName>
</protein>
<dbReference type="AlphaFoldDB" id="T2GCW7"/>
<dbReference type="STRING" id="1121448.DGI_2694"/>
<evidence type="ECO:0000259" key="3">
    <source>
        <dbReference type="Pfam" id="PF12804"/>
    </source>
</evidence>
<sequence length="282" mass="29450">MNHFPCIIPAAGLGTRMAEICAATGGAPFKELLPVAGMPAILHAVALAAAAGADTVAVVLRPGKEAIRDCIDQHRQDVAPGCEIVYRWQAEPGGEGRAILQCRDVLEGVPAVGVIYPDNLYQPPADGDSRSPLAILREAAEGAGQAAAAVTDTIGLHRPDAAGQDALAAYANAGRLDLAPHPACIPGLRLVTRCYAKGPGPFMPRRPGEARACGLYVATPRYVEALDAQDKMLPQGEELTDGHARRHLLAEGRPLQAFLLPGLVFDMGTPAGHALARRHLGA</sequence>
<name>T2GCW7_MEGG1</name>
<dbReference type="InterPro" id="IPR025877">
    <property type="entry name" value="MobA-like_NTP_Trfase"/>
</dbReference>
<keyword evidence="5" id="KW-1185">Reference proteome</keyword>
<evidence type="ECO:0000313" key="4">
    <source>
        <dbReference type="EMBL" id="AGW14425.1"/>
    </source>
</evidence>
<dbReference type="RefSeq" id="WP_021761443.1">
    <property type="nucleotide sequence ID" value="NC_022444.1"/>
</dbReference>
<dbReference type="HOGENOM" id="CLU_986007_0_0_7"/>